<dbReference type="AlphaFoldDB" id="A0A9Q0J6I4"/>
<feature type="non-terminal residue" evidence="1">
    <location>
        <position position="50"/>
    </location>
</feature>
<dbReference type="Proteomes" id="UP001141552">
    <property type="component" value="Unassembled WGS sequence"/>
</dbReference>
<dbReference type="GO" id="GO:0016301">
    <property type="term" value="F:kinase activity"/>
    <property type="evidence" value="ECO:0007669"/>
    <property type="project" value="UniProtKB-KW"/>
</dbReference>
<protein>
    <submittedName>
        <fullName evidence="1">Serine/threonine-protein kinase srk2j</fullName>
    </submittedName>
</protein>
<keyword evidence="1" id="KW-0418">Kinase</keyword>
<dbReference type="EMBL" id="JAKUCV010005352">
    <property type="protein sequence ID" value="KAJ4831481.1"/>
    <property type="molecule type" value="Genomic_DNA"/>
</dbReference>
<reference evidence="1" key="2">
    <citation type="journal article" date="2023" name="Plants (Basel)">
        <title>Annotation of the Turnera subulata (Passifloraceae) Draft Genome Reveals the S-Locus Evolved after the Divergence of Turneroideae from Passifloroideae in a Stepwise Manner.</title>
        <authorList>
            <person name="Henning P.M."/>
            <person name="Roalson E.H."/>
            <person name="Mir W."/>
            <person name="McCubbin A.G."/>
            <person name="Shore J.S."/>
        </authorList>
    </citation>
    <scope>NUCLEOTIDE SEQUENCE</scope>
    <source>
        <strain evidence="1">F60SS</strain>
    </source>
</reference>
<evidence type="ECO:0000313" key="1">
    <source>
        <dbReference type="EMBL" id="KAJ4831481.1"/>
    </source>
</evidence>
<gene>
    <name evidence="1" type="primary">SRK2J</name>
    <name evidence="1" type="ORF">Tsubulata_037618</name>
</gene>
<keyword evidence="2" id="KW-1185">Reference proteome</keyword>
<sequence>MRNKETNELVAIERVYKIDENMAREGDHHRSLRHPNIRYSNFKVVSLERI</sequence>
<comment type="caution">
    <text evidence="1">The sequence shown here is derived from an EMBL/GenBank/DDBJ whole genome shotgun (WGS) entry which is preliminary data.</text>
</comment>
<organism evidence="1 2">
    <name type="scientific">Turnera subulata</name>
    <dbReference type="NCBI Taxonomy" id="218843"/>
    <lineage>
        <taxon>Eukaryota</taxon>
        <taxon>Viridiplantae</taxon>
        <taxon>Streptophyta</taxon>
        <taxon>Embryophyta</taxon>
        <taxon>Tracheophyta</taxon>
        <taxon>Spermatophyta</taxon>
        <taxon>Magnoliopsida</taxon>
        <taxon>eudicotyledons</taxon>
        <taxon>Gunneridae</taxon>
        <taxon>Pentapetalae</taxon>
        <taxon>rosids</taxon>
        <taxon>fabids</taxon>
        <taxon>Malpighiales</taxon>
        <taxon>Passifloraceae</taxon>
        <taxon>Turnera</taxon>
    </lineage>
</organism>
<keyword evidence="1" id="KW-0808">Transferase</keyword>
<reference evidence="1" key="1">
    <citation type="submission" date="2022-02" db="EMBL/GenBank/DDBJ databases">
        <authorList>
            <person name="Henning P.M."/>
            <person name="McCubbin A.G."/>
            <person name="Shore J.S."/>
        </authorList>
    </citation>
    <scope>NUCLEOTIDE SEQUENCE</scope>
    <source>
        <strain evidence="1">F60SS</strain>
        <tissue evidence="1">Leaves</tissue>
    </source>
</reference>
<evidence type="ECO:0000313" key="2">
    <source>
        <dbReference type="Proteomes" id="UP001141552"/>
    </source>
</evidence>
<proteinExistence type="predicted"/>
<dbReference type="Gene3D" id="3.30.200.20">
    <property type="entry name" value="Phosphorylase Kinase, domain 1"/>
    <property type="match status" value="1"/>
</dbReference>
<name>A0A9Q0J6I4_9ROSI</name>
<accession>A0A9Q0J6I4</accession>